<proteinExistence type="predicted"/>
<organism evidence="1 2">
    <name type="scientific">Flavobacterium cauense R2A-7</name>
    <dbReference type="NCBI Taxonomy" id="1341154"/>
    <lineage>
        <taxon>Bacteria</taxon>
        <taxon>Pseudomonadati</taxon>
        <taxon>Bacteroidota</taxon>
        <taxon>Flavobacteriia</taxon>
        <taxon>Flavobacteriales</taxon>
        <taxon>Flavobacteriaceae</taxon>
        <taxon>Flavobacterium</taxon>
    </lineage>
</organism>
<accession>V6RXW1</accession>
<gene>
    <name evidence="1" type="ORF">IP98_00325</name>
</gene>
<keyword evidence="2" id="KW-1185">Reference proteome</keyword>
<evidence type="ECO:0000313" key="2">
    <source>
        <dbReference type="Proteomes" id="UP000319848"/>
    </source>
</evidence>
<dbReference type="AlphaFoldDB" id="V6RXW1"/>
<name>V6RXW1_9FLAO</name>
<comment type="caution">
    <text evidence="1">The sequence shown here is derived from an EMBL/GenBank/DDBJ whole genome shotgun (WGS) entry which is preliminary data.</text>
</comment>
<sequence>MNKVSNENLVLFAYKNTFTTTISKYLKIFGNTKIENPKLSFRVFFAEKEGIVFHF</sequence>
<dbReference type="EMBL" id="VLKQ01000001">
    <property type="protein sequence ID" value="TWI15333.1"/>
    <property type="molecule type" value="Genomic_DNA"/>
</dbReference>
<dbReference type="Proteomes" id="UP000319848">
    <property type="component" value="Unassembled WGS sequence"/>
</dbReference>
<reference evidence="1 2" key="1">
    <citation type="journal article" date="2015" name="Stand. Genomic Sci.">
        <title>Genomic Encyclopedia of Bacterial and Archaeal Type Strains, Phase III: the genomes of soil and plant-associated and newly described type strains.</title>
        <authorList>
            <person name="Whitman W.B."/>
            <person name="Woyke T."/>
            <person name="Klenk H.P."/>
            <person name="Zhou Y."/>
            <person name="Lilburn T.G."/>
            <person name="Beck B.J."/>
            <person name="De Vos P."/>
            <person name="Vandamme P."/>
            <person name="Eisen J.A."/>
            <person name="Garrity G."/>
            <person name="Hugenholtz P."/>
            <person name="Kyrpides N.C."/>
        </authorList>
    </citation>
    <scope>NUCLEOTIDE SEQUENCE [LARGE SCALE GENOMIC DNA]</scope>
    <source>
        <strain evidence="1 2">CGMCC 1.7270</strain>
    </source>
</reference>
<protein>
    <submittedName>
        <fullName evidence="1">Uncharacterized protein</fullName>
    </submittedName>
</protein>
<evidence type="ECO:0000313" key="1">
    <source>
        <dbReference type="EMBL" id="TWI15333.1"/>
    </source>
</evidence>